<feature type="transmembrane region" description="Helical" evidence="15">
    <location>
        <begin position="754"/>
        <end position="770"/>
    </location>
</feature>
<reference evidence="17 18" key="1">
    <citation type="submission" date="2019-01" db="EMBL/GenBank/DDBJ databases">
        <title>Sequencing of cultivated peanut Arachis hypogaea provides insights into genome evolution and oil improvement.</title>
        <authorList>
            <person name="Chen X."/>
        </authorList>
    </citation>
    <scope>NUCLEOTIDE SEQUENCE [LARGE SCALE GENOMIC DNA]</scope>
    <source>
        <strain evidence="18">cv. Fuhuasheng</strain>
        <tissue evidence="17">Leaves</tissue>
    </source>
</reference>
<keyword evidence="5" id="KW-1003">Cell membrane</keyword>
<feature type="compositionally biased region" description="Basic and acidic residues" evidence="14">
    <location>
        <begin position="495"/>
        <end position="505"/>
    </location>
</feature>
<dbReference type="InterPro" id="IPR013057">
    <property type="entry name" value="AA_transpt_TM"/>
</dbReference>
<feature type="compositionally biased region" description="Polar residues" evidence="14">
    <location>
        <begin position="541"/>
        <end position="550"/>
    </location>
</feature>
<keyword evidence="4" id="KW-0813">Transport</keyword>
<evidence type="ECO:0000256" key="4">
    <source>
        <dbReference type="ARBA" id="ARBA00022448"/>
    </source>
</evidence>
<dbReference type="GO" id="GO:0006865">
    <property type="term" value="P:amino acid transport"/>
    <property type="evidence" value="ECO:0007669"/>
    <property type="project" value="UniProtKB-KW"/>
</dbReference>
<feature type="compositionally biased region" description="Acidic residues" evidence="14">
    <location>
        <begin position="293"/>
        <end position="303"/>
    </location>
</feature>
<feature type="transmembrane region" description="Helical" evidence="15">
    <location>
        <begin position="653"/>
        <end position="674"/>
    </location>
</feature>
<sequence>METYESTLSIKKGTILSIVMMVVVAGLSVRCYTAIVDVVKKTQGQDSFLVLDRVVLLGPHPYPFSTSSSNCFLLIQVACTSCLKKTESGVSELVKQSMMKRLPSRSNRSKGIRVKHVLQIVLLLGVCFWLIYQVKHNHDKKKEYDENDEKLLVQTQANQILKLGRKDLHPVKDEVNRNEKRDEEEEDENVVEDVVNKPEPTYEEDDDEGSKNETEESEDNKHEVRDQREEENKLDAEEQQEEDENKSEEMEDEGRGVGDDEIDENDQEKTEVGTDHDEEFVDEEKEKEKEEVDEKENENGEGEGEGKGELVENHNTREAREEHYKGDDASSAVTHDAHTTNTETEALSLGNSDVNLVTNKTKPENEATYSDESNSNQKDSDLKVTEGDLTRNPSNATSGIEGGNNTLSNPVDSSNLNNTATTNSNNHLEASSDMKNMTTEASNNLSGAGVDTLSSSDQNKTVILSESDHSQNSTRNTTISGDDRVQTDGLVQSDNRNRVSEENLHDSNATATVKTENGDASAGESLTLGSGESENARLLASNETGNGSRNEISDVSEGDNHEGNSGSEDEIFKGDSQTDEMSDESSANGTSDSVDGIDSSDDAKFRTDLDTLPDFRNEGENGGTWITASGHILTAVIGSGVLSLAWAIAQLGWIAGPIVLMLFSLITLYTSFLLTDCYRSPDPVHGTRNHTYRNMVKNILGGTQHHYCGLAQYINLIGASIGYTITAAISMVAIQRSNCYHKNGHDAVCTMPNYPYMIMFGIIEIILSQIPDFHELSWLSALAAIMSFGYATIGIGLSIAKVAGRSHARTSLTGVTIGVDVTSSEKLWNTFTALGNIAFAYSFSSVIVEIQDTLKSGKPENQVMKVAASTSVAVTTVFYMLCGMIGYAAFGNDAPGNFLTGFGFYEPFWLIDIGNIFIVVHLVGAYQVYTQPVFLLVENWCKERWPESSFMAKEHHIKIPLVGTYRMNPFRLIWRTLYVILSAVIAILLPFFNSIVGLLGALAFWPLTVYFPTKMYMVQSKVPKFSMRWTGLKLLSVFCLLISIVAAAGSIEGIIKELKVYKPF</sequence>
<feature type="compositionally biased region" description="Polar residues" evidence="14">
    <location>
        <begin position="391"/>
        <end position="412"/>
    </location>
</feature>
<evidence type="ECO:0000256" key="12">
    <source>
        <dbReference type="ARBA" id="ARBA00045588"/>
    </source>
</evidence>
<evidence type="ECO:0000259" key="16">
    <source>
        <dbReference type="Pfam" id="PF01490"/>
    </source>
</evidence>
<dbReference type="PANTHER" id="PTHR48017">
    <property type="entry name" value="OS05G0424000 PROTEIN-RELATED"/>
    <property type="match status" value="1"/>
</dbReference>
<feature type="compositionally biased region" description="Basic and acidic residues" evidence="14">
    <location>
        <begin position="209"/>
        <end position="236"/>
    </location>
</feature>
<feature type="transmembrane region" description="Helical" evidence="15">
    <location>
        <begin position="995"/>
        <end position="1013"/>
    </location>
</feature>
<feature type="transmembrane region" description="Helical" evidence="15">
    <location>
        <begin position="908"/>
        <end position="929"/>
    </location>
</feature>
<keyword evidence="6 15" id="KW-0812">Transmembrane</keyword>
<dbReference type="FunFam" id="1.20.1740.10:FF:000055">
    <property type="entry name" value="Amino acid permease 6"/>
    <property type="match status" value="1"/>
</dbReference>
<evidence type="ECO:0000256" key="2">
    <source>
        <dbReference type="ARBA" id="ARBA00004236"/>
    </source>
</evidence>
<name>A0A445BFA1_ARAHY</name>
<dbReference type="STRING" id="3818.A0A445BFA1"/>
<protein>
    <recommendedName>
        <fullName evidence="16">Amino acid transporter transmembrane domain-containing protein</fullName>
    </recommendedName>
</protein>
<evidence type="ECO:0000256" key="11">
    <source>
        <dbReference type="ARBA" id="ARBA00023294"/>
    </source>
</evidence>
<keyword evidence="8" id="KW-0029">Amino-acid transport</keyword>
<feature type="transmembrane region" description="Helical" evidence="15">
    <location>
        <begin position="114"/>
        <end position="132"/>
    </location>
</feature>
<comment type="subcellular location">
    <subcellularLocation>
        <location evidence="2">Cell membrane</location>
    </subcellularLocation>
    <subcellularLocation>
        <location evidence="1">Endomembrane system</location>
        <topology evidence="1">Multi-pass membrane protein</topology>
    </subcellularLocation>
</comment>
<feature type="transmembrane region" description="Helical" evidence="15">
    <location>
        <begin position="625"/>
        <end position="646"/>
    </location>
</feature>
<evidence type="ECO:0000256" key="9">
    <source>
        <dbReference type="ARBA" id="ARBA00022989"/>
    </source>
</evidence>
<dbReference type="Pfam" id="PF01490">
    <property type="entry name" value="Aa_trans"/>
    <property type="match status" value="1"/>
</dbReference>
<dbReference type="GO" id="GO:0009734">
    <property type="term" value="P:auxin-activated signaling pathway"/>
    <property type="evidence" value="ECO:0007669"/>
    <property type="project" value="UniProtKB-KW"/>
</dbReference>
<evidence type="ECO:0000256" key="6">
    <source>
        <dbReference type="ARBA" id="ARBA00022692"/>
    </source>
</evidence>
<dbReference type="EMBL" id="SDMP01000009">
    <property type="protein sequence ID" value="RYR37354.1"/>
    <property type="molecule type" value="Genomic_DNA"/>
</dbReference>
<evidence type="ECO:0000256" key="8">
    <source>
        <dbReference type="ARBA" id="ARBA00022970"/>
    </source>
</evidence>
<evidence type="ECO:0000256" key="10">
    <source>
        <dbReference type="ARBA" id="ARBA00023136"/>
    </source>
</evidence>
<dbReference type="GO" id="GO:0012505">
    <property type="term" value="C:endomembrane system"/>
    <property type="evidence" value="ECO:0007669"/>
    <property type="project" value="UniProtKB-SubCell"/>
</dbReference>
<feature type="region of interest" description="Disordered" evidence="14">
    <location>
        <begin position="171"/>
        <end position="431"/>
    </location>
</feature>
<feature type="compositionally biased region" description="Polar residues" evidence="14">
    <location>
        <begin position="506"/>
        <end position="515"/>
    </location>
</feature>
<feature type="compositionally biased region" description="Acidic residues" evidence="14">
    <location>
        <begin position="237"/>
        <end position="252"/>
    </location>
</feature>
<feature type="transmembrane region" description="Helical" evidence="15">
    <location>
        <begin position="15"/>
        <end position="35"/>
    </location>
</feature>
<feature type="compositionally biased region" description="Low complexity" evidence="14">
    <location>
        <begin position="413"/>
        <end position="426"/>
    </location>
</feature>
<evidence type="ECO:0000256" key="14">
    <source>
        <dbReference type="SAM" id="MobiDB-lite"/>
    </source>
</evidence>
<evidence type="ECO:0000256" key="1">
    <source>
        <dbReference type="ARBA" id="ARBA00004127"/>
    </source>
</evidence>
<evidence type="ECO:0000256" key="3">
    <source>
        <dbReference type="ARBA" id="ARBA00005590"/>
    </source>
</evidence>
<feature type="compositionally biased region" description="Basic and acidic residues" evidence="14">
    <location>
        <begin position="304"/>
        <end position="328"/>
    </location>
</feature>
<keyword evidence="18" id="KW-1185">Reference proteome</keyword>
<keyword evidence="11" id="KW-0927">Auxin signaling pathway</keyword>
<dbReference type="AlphaFoldDB" id="A0A445BFA1"/>
<evidence type="ECO:0000313" key="18">
    <source>
        <dbReference type="Proteomes" id="UP000289738"/>
    </source>
</evidence>
<feature type="compositionally biased region" description="Polar residues" evidence="14">
    <location>
        <begin position="367"/>
        <end position="377"/>
    </location>
</feature>
<proteinExistence type="inferred from homology"/>
<feature type="domain" description="Amino acid transporter transmembrane" evidence="16">
    <location>
        <begin position="622"/>
        <end position="1055"/>
    </location>
</feature>
<keyword evidence="10 15" id="KW-0472">Membrane</keyword>
<feature type="compositionally biased region" description="Polar residues" evidence="14">
    <location>
        <begin position="463"/>
        <end position="480"/>
    </location>
</feature>
<evidence type="ECO:0000256" key="15">
    <source>
        <dbReference type="SAM" id="Phobius"/>
    </source>
</evidence>
<evidence type="ECO:0000256" key="13">
    <source>
        <dbReference type="ARBA" id="ARBA00061463"/>
    </source>
</evidence>
<accession>A0A445BFA1</accession>
<dbReference type="Proteomes" id="UP000289738">
    <property type="component" value="Chromosome A09"/>
</dbReference>
<feature type="compositionally biased region" description="Polar residues" evidence="14">
    <location>
        <begin position="339"/>
        <end position="360"/>
    </location>
</feature>
<feature type="region of interest" description="Disordered" evidence="14">
    <location>
        <begin position="463"/>
        <end position="605"/>
    </location>
</feature>
<dbReference type="GO" id="GO:0005886">
    <property type="term" value="C:plasma membrane"/>
    <property type="evidence" value="ECO:0007669"/>
    <property type="project" value="UniProtKB-SubCell"/>
</dbReference>
<keyword evidence="7" id="KW-0769">Symport</keyword>
<gene>
    <name evidence="17" type="ORF">Ahy_A09g042255</name>
</gene>
<dbReference type="GO" id="GO:0015293">
    <property type="term" value="F:symporter activity"/>
    <property type="evidence" value="ECO:0007669"/>
    <property type="project" value="UniProtKB-KW"/>
</dbReference>
<comment type="similarity">
    <text evidence="13">Belongs to the amino acid/polyamine transporter 2 family. Amino acid/auxin permease (AAAP) (TC 2.A.18.2) subfamily.</text>
</comment>
<comment type="similarity">
    <text evidence="3">Belongs to the amino acid/polyamine transporter 2 family. Amino acid/auxin permease (AAAP) (TC 2.A.18.1) subfamily.</text>
</comment>
<keyword evidence="9 15" id="KW-1133">Transmembrane helix</keyword>
<feature type="transmembrane region" description="Helical" evidence="15">
    <location>
        <begin position="1034"/>
        <end position="1055"/>
    </location>
</feature>
<comment type="caution">
    <text evidence="17">The sequence shown here is derived from an EMBL/GenBank/DDBJ whole genome shotgun (WGS) entry which is preliminary data.</text>
</comment>
<feature type="transmembrane region" description="Helical" evidence="15">
    <location>
        <begin position="866"/>
        <end position="888"/>
    </location>
</feature>
<feature type="compositionally biased region" description="Basic and acidic residues" evidence="14">
    <location>
        <begin position="378"/>
        <end position="389"/>
    </location>
</feature>
<evidence type="ECO:0000313" key="17">
    <source>
        <dbReference type="EMBL" id="RYR37354.1"/>
    </source>
</evidence>
<feature type="transmembrane region" description="Helical" evidence="15">
    <location>
        <begin position="776"/>
        <end position="800"/>
    </location>
</feature>
<evidence type="ECO:0000256" key="7">
    <source>
        <dbReference type="ARBA" id="ARBA00022847"/>
    </source>
</evidence>
<organism evidence="17 18">
    <name type="scientific">Arachis hypogaea</name>
    <name type="common">Peanut</name>
    <dbReference type="NCBI Taxonomy" id="3818"/>
    <lineage>
        <taxon>Eukaryota</taxon>
        <taxon>Viridiplantae</taxon>
        <taxon>Streptophyta</taxon>
        <taxon>Embryophyta</taxon>
        <taxon>Tracheophyta</taxon>
        <taxon>Spermatophyta</taxon>
        <taxon>Magnoliopsida</taxon>
        <taxon>eudicotyledons</taxon>
        <taxon>Gunneridae</taxon>
        <taxon>Pentapetalae</taxon>
        <taxon>rosids</taxon>
        <taxon>fabids</taxon>
        <taxon>Fabales</taxon>
        <taxon>Fabaceae</taxon>
        <taxon>Papilionoideae</taxon>
        <taxon>50 kb inversion clade</taxon>
        <taxon>dalbergioids sensu lato</taxon>
        <taxon>Dalbergieae</taxon>
        <taxon>Pterocarpus clade</taxon>
        <taxon>Arachis</taxon>
    </lineage>
</organism>
<evidence type="ECO:0000256" key="5">
    <source>
        <dbReference type="ARBA" id="ARBA00022475"/>
    </source>
</evidence>
<feature type="transmembrane region" description="Helical" evidence="15">
    <location>
        <begin position="713"/>
        <end position="734"/>
    </location>
</feature>
<feature type="compositionally biased region" description="Acidic residues" evidence="14">
    <location>
        <begin position="182"/>
        <end position="191"/>
    </location>
</feature>
<feature type="transmembrane region" description="Helical" evidence="15">
    <location>
        <begin position="972"/>
        <end position="989"/>
    </location>
</feature>
<comment type="function">
    <text evidence="12">Carrier protein involved in proton-driven auxin influx. Mediates the formation of auxin gradient from developing leaves (site of auxin biosynthesis) to tips by contributing to the loading of auxin in vascular tissues and facilitating acropetal (base to tip) auxin transport within inner tissues of the root apex, and basipetal (tip to base) auxin transport within outer tissues of the root apex. May be involved in lateral roots and nodules formation.</text>
</comment>
<feature type="compositionally biased region" description="Basic and acidic residues" evidence="14">
    <location>
        <begin position="171"/>
        <end position="181"/>
    </location>
</feature>